<protein>
    <submittedName>
        <fullName evidence="1">Uncharacterized protein</fullName>
    </submittedName>
</protein>
<organism evidence="1 2">
    <name type="scientific">Acetobacter indonesiensis</name>
    <dbReference type="NCBI Taxonomy" id="104101"/>
    <lineage>
        <taxon>Bacteria</taxon>
        <taxon>Pseudomonadati</taxon>
        <taxon>Pseudomonadota</taxon>
        <taxon>Alphaproteobacteria</taxon>
        <taxon>Acetobacterales</taxon>
        <taxon>Acetobacteraceae</taxon>
        <taxon>Acetobacter</taxon>
    </lineage>
</organism>
<sequence>MSIAKKSDTPPHGFILAYARKSGDREWVCFKANHPSPASLEGMAAIDAGIWVQYGNRDGRDVIYVRGR</sequence>
<dbReference type="Proteomes" id="UP000194641">
    <property type="component" value="Unassembled WGS sequence"/>
</dbReference>
<dbReference type="EMBL" id="JOPA01000049">
    <property type="protein sequence ID" value="OUI90755.1"/>
    <property type="molecule type" value="Genomic_DNA"/>
</dbReference>
<dbReference type="AlphaFoldDB" id="A0A252AM16"/>
<name>A0A252AM16_9PROT</name>
<gene>
    <name evidence="1" type="ORF">HK17_13480</name>
</gene>
<reference evidence="2" key="1">
    <citation type="submission" date="2014-06" db="EMBL/GenBank/DDBJ databases">
        <authorList>
            <person name="Winans N.J."/>
            <person name="Newell P.D."/>
            <person name="Douglas A.E."/>
        </authorList>
    </citation>
    <scope>NUCLEOTIDE SEQUENCE [LARGE SCALE GENOMIC DNA]</scope>
</reference>
<evidence type="ECO:0000313" key="2">
    <source>
        <dbReference type="Proteomes" id="UP000194641"/>
    </source>
</evidence>
<proteinExistence type="predicted"/>
<evidence type="ECO:0000313" key="1">
    <source>
        <dbReference type="EMBL" id="OUI90755.1"/>
    </source>
</evidence>
<comment type="caution">
    <text evidence="1">The sequence shown here is derived from an EMBL/GenBank/DDBJ whole genome shotgun (WGS) entry which is preliminary data.</text>
</comment>
<accession>A0A252AM16</accession>